<evidence type="ECO:0000313" key="2">
    <source>
        <dbReference type="Proteomes" id="UP001259832"/>
    </source>
</evidence>
<dbReference type="AlphaFoldDB" id="A0AAD9GVT9"/>
<comment type="caution">
    <text evidence="1">The sequence shown here is derived from an EMBL/GenBank/DDBJ whole genome shotgun (WGS) entry which is preliminary data.</text>
</comment>
<keyword evidence="2" id="KW-1185">Reference proteome</keyword>
<gene>
    <name evidence="1" type="ORF">P3T76_002547</name>
</gene>
<proteinExistence type="predicted"/>
<dbReference type="EMBL" id="JASMQC010000004">
    <property type="protein sequence ID" value="KAK1945499.1"/>
    <property type="molecule type" value="Genomic_DNA"/>
</dbReference>
<dbReference type="Proteomes" id="UP001259832">
    <property type="component" value="Unassembled WGS sequence"/>
</dbReference>
<name>A0AAD9GVT9_9STRA</name>
<accession>A0AAD9GVT9</accession>
<sequence>MEGVLLVEMSSGALHYTKSFSDRFDIHHPKSERLNLGALIFALQNFAGSSIQGKCHNDGSLAETRLETNRSVEIAMYATPLENMVLTATPSNKLLVLMDYTWFDAPYTMYGNKVLFTTPELDAEVAKWIVRHLAFKYESCDSTDLELTTVLNQVPRRFRLAFSQCVDDAVERELIHFSETLLIPLVDEFEACPSKPDGEEFFLFFYFSSCLDDSTPKDSNGLTVGREATSASYREEKCGNAVRSANPTVSDILQHSAKTFSIRNVVAVARAIITSCESTKKKRKRFWWRSRNTIVNHSEPHEFRRVIEVRTHERKAELMEPHRAVSAHGIAEVLFPFVELSSNWTTSSNNTEDNSKSQKLSQITWKNIPSMSLANGKRQGTNIIVWRSGPCCIFYPTTASCADPDSKVGERHAVSALFSVLEPLLKAKAIV</sequence>
<reference evidence="1" key="1">
    <citation type="submission" date="2023-08" db="EMBL/GenBank/DDBJ databases">
        <title>Reference Genome Resource for the Citrus Pathogen Phytophthora citrophthora.</title>
        <authorList>
            <person name="Moller H."/>
            <person name="Coetzee B."/>
            <person name="Rose L.J."/>
            <person name="Van Niekerk J.M."/>
        </authorList>
    </citation>
    <scope>NUCLEOTIDE SEQUENCE</scope>
    <source>
        <strain evidence="1">STE-U-9442</strain>
    </source>
</reference>
<organism evidence="1 2">
    <name type="scientific">Phytophthora citrophthora</name>
    <dbReference type="NCBI Taxonomy" id="4793"/>
    <lineage>
        <taxon>Eukaryota</taxon>
        <taxon>Sar</taxon>
        <taxon>Stramenopiles</taxon>
        <taxon>Oomycota</taxon>
        <taxon>Peronosporomycetes</taxon>
        <taxon>Peronosporales</taxon>
        <taxon>Peronosporaceae</taxon>
        <taxon>Phytophthora</taxon>
    </lineage>
</organism>
<evidence type="ECO:0000313" key="1">
    <source>
        <dbReference type="EMBL" id="KAK1945499.1"/>
    </source>
</evidence>
<protein>
    <submittedName>
        <fullName evidence="1">Uncharacterized protein</fullName>
    </submittedName>
</protein>